<evidence type="ECO:0000313" key="2">
    <source>
        <dbReference type="Proteomes" id="UP000000538"/>
    </source>
</evidence>
<gene>
    <name evidence="1" type="ordered locus">SCH_4344</name>
</gene>
<dbReference type="KEGG" id="sec:SCH_4344"/>
<protein>
    <submittedName>
        <fullName evidence="1">Uncharacterized protein</fullName>
    </submittedName>
</protein>
<organism evidence="1 2">
    <name type="scientific">Salmonella choleraesuis (strain SC-B67)</name>
    <dbReference type="NCBI Taxonomy" id="321314"/>
    <lineage>
        <taxon>Bacteria</taxon>
        <taxon>Pseudomonadati</taxon>
        <taxon>Pseudomonadota</taxon>
        <taxon>Gammaproteobacteria</taxon>
        <taxon>Enterobacterales</taxon>
        <taxon>Enterobacteriaceae</taxon>
        <taxon>Salmonella</taxon>
    </lineage>
</organism>
<reference evidence="1 2" key="1">
    <citation type="journal article" date="2005" name="Nucleic Acids Res.">
        <title>The genome sequence of Salmonella enterica serovar Choleraesuis, a highly invasive and resistant zoonotic pathogen.</title>
        <authorList>
            <person name="Chiu C.H."/>
            <person name="Tang P."/>
            <person name="Chu C."/>
            <person name="Hu S."/>
            <person name="Bao Q."/>
            <person name="Yu J."/>
            <person name="Chou Y.Y."/>
            <person name="Wang H.S."/>
            <person name="Lee Y.S."/>
        </authorList>
    </citation>
    <scope>NUCLEOTIDE SEQUENCE [LARGE SCALE GENOMIC DNA]</scope>
    <source>
        <strain evidence="1 2">SC-B67</strain>
    </source>
</reference>
<evidence type="ECO:0000313" key="1">
    <source>
        <dbReference type="EMBL" id="AAX68250.1"/>
    </source>
</evidence>
<sequence length="56" mass="6799">MLFLIFFAFFLFSLLLLIVLSKISELKNYAMSIYKYCYKFVLSLHEIMDFEGCYDY</sequence>
<dbReference type="Proteomes" id="UP000000538">
    <property type="component" value="Chromosome"/>
</dbReference>
<dbReference type="EMBL" id="AE017220">
    <property type="protein sequence ID" value="AAX68250.1"/>
    <property type="molecule type" value="Genomic_DNA"/>
</dbReference>
<proteinExistence type="predicted"/>
<name>Q57GB2_SALCH</name>
<accession>Q57GB2</accession>
<dbReference type="HOGENOM" id="CLU_3011658_0_0_6"/>
<dbReference type="AlphaFoldDB" id="Q57GB2"/>